<feature type="region of interest" description="Disordered" evidence="1">
    <location>
        <begin position="1"/>
        <end position="38"/>
    </location>
</feature>
<gene>
    <name evidence="2" type="ORF">CO192_15390</name>
</gene>
<protein>
    <submittedName>
        <fullName evidence="2">Uncharacterized protein</fullName>
    </submittedName>
</protein>
<dbReference type="Proteomes" id="UP000243750">
    <property type="component" value="Unassembled WGS sequence"/>
</dbReference>
<evidence type="ECO:0000313" key="3">
    <source>
        <dbReference type="Proteomes" id="UP000243750"/>
    </source>
</evidence>
<comment type="caution">
    <text evidence="2">The sequence shown here is derived from an EMBL/GenBank/DDBJ whole genome shotgun (WGS) entry which is preliminary data.</text>
</comment>
<sequence length="53" mass="5508">MAVKHSPPNGESIVHKGQKGGVTGCGVNTKDNSSHWTDTHSAITCNKNGCKTS</sequence>
<dbReference type="AlphaFoldDB" id="A0AA91Z5B2"/>
<organism evidence="2 3">
    <name type="scientific">Halopseudomonas pelagia</name>
    <dbReference type="NCBI Taxonomy" id="553151"/>
    <lineage>
        <taxon>Bacteria</taxon>
        <taxon>Pseudomonadati</taxon>
        <taxon>Pseudomonadota</taxon>
        <taxon>Gammaproteobacteria</taxon>
        <taxon>Pseudomonadales</taxon>
        <taxon>Pseudomonadaceae</taxon>
        <taxon>Halopseudomonas</taxon>
    </lineage>
</organism>
<dbReference type="EMBL" id="NWMT01000196">
    <property type="protein sequence ID" value="PCC98551.1"/>
    <property type="molecule type" value="Genomic_DNA"/>
</dbReference>
<proteinExistence type="predicted"/>
<feature type="compositionally biased region" description="Polar residues" evidence="1">
    <location>
        <begin position="29"/>
        <end position="38"/>
    </location>
</feature>
<reference evidence="2 3" key="1">
    <citation type="submission" date="2017-09" db="EMBL/GenBank/DDBJ databases">
        <title>Bacterial and phytoplankton interrelationship in Kongsfjorden, an Arctic fjord.</title>
        <authorList>
            <person name="Sinha R."/>
            <person name="Krishnan K."/>
        </authorList>
    </citation>
    <scope>NUCLEOTIDE SEQUENCE [LARGE SCALE GENOMIC DNA]</scope>
    <source>
        <strain evidence="2 3">58</strain>
    </source>
</reference>
<evidence type="ECO:0000256" key="1">
    <source>
        <dbReference type="SAM" id="MobiDB-lite"/>
    </source>
</evidence>
<evidence type="ECO:0000313" key="2">
    <source>
        <dbReference type="EMBL" id="PCC98551.1"/>
    </source>
</evidence>
<name>A0AA91Z5B2_9GAMM</name>
<accession>A0AA91Z5B2</accession>